<feature type="active site" description="Nucleophile" evidence="8">
    <location>
        <position position="86"/>
    </location>
</feature>
<dbReference type="Pfam" id="PF13507">
    <property type="entry name" value="GATase_5"/>
    <property type="match status" value="1"/>
</dbReference>
<dbReference type="GO" id="GO:0004359">
    <property type="term" value="F:glutaminase activity"/>
    <property type="evidence" value="ECO:0007669"/>
    <property type="project" value="UniProtKB-EC"/>
</dbReference>
<comment type="pathway">
    <text evidence="8">Purine metabolism; IMP biosynthesis via de novo pathway; 5-amino-1-(5-phospho-D-ribosyl)imidazole from N(2)-formyl-N(1)-(5-phospho-D-ribosyl)glycinamide: step 1/2.</text>
</comment>
<protein>
    <recommendedName>
        <fullName evidence="8">Phosphoribosylformylglycinamidine synthase subunit PurQ</fullName>
        <shortName evidence="8">FGAM synthase</shortName>
        <ecNumber evidence="8">6.3.5.3</ecNumber>
    </recommendedName>
    <alternativeName>
        <fullName evidence="8">Formylglycinamide ribonucleotide amidotransferase subunit I</fullName>
        <shortName evidence="8">FGAR amidotransferase I</shortName>
        <shortName evidence="8">FGAR-AT I</shortName>
    </alternativeName>
    <alternativeName>
        <fullName evidence="8">Glutaminase PurQ</fullName>
        <ecNumber evidence="8">3.5.1.2</ecNumber>
    </alternativeName>
    <alternativeName>
        <fullName evidence="8">Phosphoribosylformylglycinamidine synthase subunit I</fullName>
    </alternativeName>
</protein>
<comment type="subcellular location">
    <subcellularLocation>
        <location evidence="8">Cytoplasm</location>
    </subcellularLocation>
</comment>
<comment type="catalytic activity">
    <reaction evidence="8">
        <text>N(2)-formyl-N(1)-(5-phospho-beta-D-ribosyl)glycinamide + L-glutamine + ATP + H2O = 2-formamido-N(1)-(5-O-phospho-beta-D-ribosyl)acetamidine + L-glutamate + ADP + phosphate + H(+)</text>
        <dbReference type="Rhea" id="RHEA:17129"/>
        <dbReference type="ChEBI" id="CHEBI:15377"/>
        <dbReference type="ChEBI" id="CHEBI:15378"/>
        <dbReference type="ChEBI" id="CHEBI:29985"/>
        <dbReference type="ChEBI" id="CHEBI:30616"/>
        <dbReference type="ChEBI" id="CHEBI:43474"/>
        <dbReference type="ChEBI" id="CHEBI:58359"/>
        <dbReference type="ChEBI" id="CHEBI:147286"/>
        <dbReference type="ChEBI" id="CHEBI:147287"/>
        <dbReference type="ChEBI" id="CHEBI:456216"/>
        <dbReference type="EC" id="6.3.5.3"/>
    </reaction>
</comment>
<dbReference type="PANTHER" id="PTHR47552:SF1">
    <property type="entry name" value="PHOSPHORIBOSYLFORMYLGLYCINAMIDINE SYNTHASE SUBUNIT PURQ"/>
    <property type="match status" value="1"/>
</dbReference>
<evidence type="ECO:0000313" key="9">
    <source>
        <dbReference type="EMBL" id="OWZ84742.1"/>
    </source>
</evidence>
<keyword evidence="4 8" id="KW-0658">Purine biosynthesis</keyword>
<dbReference type="CDD" id="cd01740">
    <property type="entry name" value="GATase1_FGAR_AT"/>
    <property type="match status" value="1"/>
</dbReference>
<feature type="active site" evidence="8">
    <location>
        <position position="205"/>
    </location>
</feature>
<dbReference type="PIRSF" id="PIRSF001586">
    <property type="entry name" value="FGAM_synth_I"/>
    <property type="match status" value="1"/>
</dbReference>
<feature type="active site" evidence="8">
    <location>
        <position position="203"/>
    </location>
</feature>
<dbReference type="RefSeq" id="WP_089022546.1">
    <property type="nucleotide sequence ID" value="NZ_NIQC01000002.1"/>
</dbReference>
<evidence type="ECO:0000256" key="6">
    <source>
        <dbReference type="ARBA" id="ARBA00022840"/>
    </source>
</evidence>
<dbReference type="PROSITE" id="PS51273">
    <property type="entry name" value="GATASE_TYPE_1"/>
    <property type="match status" value="1"/>
</dbReference>
<comment type="subunit">
    <text evidence="8">Part of the FGAM synthase complex composed of 1 PurL, 1 PurQ and 2 PurS subunits.</text>
</comment>
<comment type="catalytic activity">
    <reaction evidence="8">
        <text>L-glutamine + H2O = L-glutamate + NH4(+)</text>
        <dbReference type="Rhea" id="RHEA:15889"/>
        <dbReference type="ChEBI" id="CHEBI:15377"/>
        <dbReference type="ChEBI" id="CHEBI:28938"/>
        <dbReference type="ChEBI" id="CHEBI:29985"/>
        <dbReference type="ChEBI" id="CHEBI:58359"/>
        <dbReference type="EC" id="3.5.1.2"/>
    </reaction>
</comment>
<keyword evidence="6 8" id="KW-0067">ATP-binding</keyword>
<keyword evidence="3 8" id="KW-0547">Nucleotide-binding</keyword>
<dbReference type="GO" id="GO:0004642">
    <property type="term" value="F:phosphoribosylformylglycinamidine synthase activity"/>
    <property type="evidence" value="ECO:0007669"/>
    <property type="project" value="UniProtKB-UniRule"/>
</dbReference>
<evidence type="ECO:0000256" key="8">
    <source>
        <dbReference type="HAMAP-Rule" id="MF_00421"/>
    </source>
</evidence>
<keyword evidence="7 8" id="KW-0315">Glutamine amidotransferase</keyword>
<keyword evidence="5 8" id="KW-0378">Hydrolase</keyword>
<dbReference type="UniPathway" id="UPA00074">
    <property type="reaction ID" value="UER00128"/>
</dbReference>
<evidence type="ECO:0000256" key="4">
    <source>
        <dbReference type="ARBA" id="ARBA00022755"/>
    </source>
</evidence>
<evidence type="ECO:0000256" key="7">
    <source>
        <dbReference type="ARBA" id="ARBA00022962"/>
    </source>
</evidence>
<dbReference type="EC" id="6.3.5.3" evidence="8"/>
<dbReference type="EC" id="3.5.1.2" evidence="8"/>
<evidence type="ECO:0000256" key="2">
    <source>
        <dbReference type="ARBA" id="ARBA00022598"/>
    </source>
</evidence>
<reference evidence="9 10" key="1">
    <citation type="submission" date="2017-06" db="EMBL/GenBank/DDBJ databases">
        <title>Draft Genome Sequence of Natranaerobius trueperi halophilic, alkalithermophilic bacteria from soda lakes.</title>
        <authorList>
            <person name="Zhao B."/>
        </authorList>
    </citation>
    <scope>NUCLEOTIDE SEQUENCE [LARGE SCALE GENOMIC DNA]</scope>
    <source>
        <strain evidence="9 10">DSM 18760</strain>
    </source>
</reference>
<comment type="caution">
    <text evidence="9">The sequence shown here is derived from an EMBL/GenBank/DDBJ whole genome shotgun (WGS) entry which is preliminary data.</text>
</comment>
<sequence>MNFGIVVFPGSTCDRDAFHFIKDVLQESVTYLWYKDSLPKEIDCVILPGGFSYGDYLRPGAISAHVPIMEDVIKFANNGGYVIGICNGFQILVESGLLPGTLIQNKQLKFVSKSVYLRVETTDTPFTNQLNKKESICLPIAHGDGNYYISQDELKQLESNNQILFRYVDRNNEPTSNANPNGSIQNIAGISNLDKNVLGMMPHPERAGEKILGLEDGLKIFKSILKHWNEQGGDKFGSY</sequence>
<dbReference type="SMART" id="SM01211">
    <property type="entry name" value="GATase_5"/>
    <property type="match status" value="1"/>
</dbReference>
<evidence type="ECO:0000256" key="3">
    <source>
        <dbReference type="ARBA" id="ARBA00022741"/>
    </source>
</evidence>
<keyword evidence="2 8" id="KW-0436">Ligase</keyword>
<evidence type="ECO:0000256" key="5">
    <source>
        <dbReference type="ARBA" id="ARBA00022801"/>
    </source>
</evidence>
<dbReference type="GO" id="GO:0005524">
    <property type="term" value="F:ATP binding"/>
    <property type="evidence" value="ECO:0007669"/>
    <property type="project" value="UniProtKB-KW"/>
</dbReference>
<dbReference type="InterPro" id="IPR029062">
    <property type="entry name" value="Class_I_gatase-like"/>
</dbReference>
<dbReference type="Proteomes" id="UP000214588">
    <property type="component" value="Unassembled WGS sequence"/>
</dbReference>
<dbReference type="GO" id="GO:0006189">
    <property type="term" value="P:'de novo' IMP biosynthetic process"/>
    <property type="evidence" value="ECO:0007669"/>
    <property type="project" value="UniProtKB-UniRule"/>
</dbReference>
<dbReference type="SUPFAM" id="SSF52317">
    <property type="entry name" value="Class I glutamine amidotransferase-like"/>
    <property type="match status" value="1"/>
</dbReference>
<comment type="function">
    <text evidence="8">Part of the phosphoribosylformylglycinamidine synthase complex involved in the purines biosynthetic pathway. Catalyzes the ATP-dependent conversion of formylglycinamide ribonucleotide (FGAR) and glutamine to yield formylglycinamidine ribonucleotide (FGAM) and glutamate. The FGAM synthase complex is composed of three subunits. PurQ produces an ammonia molecule by converting glutamine to glutamate. PurL transfers the ammonia molecule to FGAR to form FGAM in an ATP-dependent manner. PurS interacts with PurQ and PurL and is thought to assist in the transfer of the ammonia molecule from PurQ to PurL.</text>
</comment>
<name>A0A226C128_9FIRM</name>
<dbReference type="AlphaFoldDB" id="A0A226C128"/>
<dbReference type="EMBL" id="NIQC01000002">
    <property type="protein sequence ID" value="OWZ84742.1"/>
    <property type="molecule type" value="Genomic_DNA"/>
</dbReference>
<dbReference type="Gene3D" id="3.40.50.880">
    <property type="match status" value="1"/>
</dbReference>
<organism evidence="9 10">
    <name type="scientific">Natranaerobius trueperi</name>
    <dbReference type="NCBI Taxonomy" id="759412"/>
    <lineage>
        <taxon>Bacteria</taxon>
        <taxon>Bacillati</taxon>
        <taxon>Bacillota</taxon>
        <taxon>Clostridia</taxon>
        <taxon>Natranaerobiales</taxon>
        <taxon>Natranaerobiaceae</taxon>
        <taxon>Natranaerobius</taxon>
    </lineage>
</organism>
<keyword evidence="10" id="KW-1185">Reference proteome</keyword>
<dbReference type="HAMAP" id="MF_00421">
    <property type="entry name" value="PurQ"/>
    <property type="match status" value="1"/>
</dbReference>
<dbReference type="InterPro" id="IPR010075">
    <property type="entry name" value="PRibForGlyAmidine_synth_PurQ"/>
</dbReference>
<dbReference type="NCBIfam" id="NF002957">
    <property type="entry name" value="PRK03619.1"/>
    <property type="match status" value="1"/>
</dbReference>
<evidence type="ECO:0000313" key="10">
    <source>
        <dbReference type="Proteomes" id="UP000214588"/>
    </source>
</evidence>
<accession>A0A226C128</accession>
<gene>
    <name evidence="8" type="primary">purQ</name>
    <name evidence="9" type="ORF">CDO51_01610</name>
</gene>
<dbReference type="OrthoDB" id="9804441at2"/>
<proteinExistence type="inferred from homology"/>
<evidence type="ECO:0000256" key="1">
    <source>
        <dbReference type="ARBA" id="ARBA00022490"/>
    </source>
</evidence>
<dbReference type="NCBIfam" id="TIGR01737">
    <property type="entry name" value="FGAM_synth_I"/>
    <property type="match status" value="1"/>
</dbReference>
<keyword evidence="1 8" id="KW-0963">Cytoplasm</keyword>
<dbReference type="GO" id="GO:0005737">
    <property type="term" value="C:cytoplasm"/>
    <property type="evidence" value="ECO:0007669"/>
    <property type="project" value="UniProtKB-SubCell"/>
</dbReference>
<dbReference type="PANTHER" id="PTHR47552">
    <property type="entry name" value="PHOSPHORIBOSYLFORMYLGLYCINAMIDINE SYNTHASE SUBUNIT PURQ"/>
    <property type="match status" value="1"/>
</dbReference>